<proteinExistence type="predicted"/>
<organism evidence="2 3">
    <name type="scientific">Phormidesmis priestleyi Ana</name>
    <dbReference type="NCBI Taxonomy" id="1666911"/>
    <lineage>
        <taxon>Bacteria</taxon>
        <taxon>Bacillati</taxon>
        <taxon>Cyanobacteriota</taxon>
        <taxon>Cyanophyceae</taxon>
        <taxon>Leptolyngbyales</taxon>
        <taxon>Leptolyngbyaceae</taxon>
        <taxon>Phormidesmis</taxon>
    </lineage>
</organism>
<evidence type="ECO:0000256" key="1">
    <source>
        <dbReference type="SAM" id="Phobius"/>
    </source>
</evidence>
<gene>
    <name evidence="2" type="ORF">HLUCCA11_21905</name>
</gene>
<keyword evidence="1" id="KW-0812">Transmembrane</keyword>
<protein>
    <recommendedName>
        <fullName evidence="4">DUF4345 domain-containing protein</fullName>
    </recommendedName>
</protein>
<dbReference type="AlphaFoldDB" id="A0A0N8KLY8"/>
<reference evidence="2 3" key="1">
    <citation type="submission" date="2015-09" db="EMBL/GenBank/DDBJ databases">
        <title>Identification and resolution of microdiversity through metagenomic sequencing of parallel consortia.</title>
        <authorList>
            <person name="Nelson W.C."/>
            <person name="Romine M.F."/>
            <person name="Lindemann S.R."/>
        </authorList>
    </citation>
    <scope>NUCLEOTIDE SEQUENCE [LARGE SCALE GENOMIC DNA]</scope>
    <source>
        <strain evidence="2">Ana</strain>
    </source>
</reference>
<feature type="transmembrane region" description="Helical" evidence="1">
    <location>
        <begin position="44"/>
        <end position="64"/>
    </location>
</feature>
<evidence type="ECO:0000313" key="2">
    <source>
        <dbReference type="EMBL" id="KPQ32258.1"/>
    </source>
</evidence>
<sequence length="132" mass="14050">MNSAYGRLCGFTGGALILLGITMLTTMLIFLITGHSPIPTGGVGHYFLAFTGSVLVAWGLSLRLASRNSELAYLLAPANAIGMALMAFYRSVIVLSSADVRAWIGFIPMGEALLFGGLAIAFWWGRPKPLQV</sequence>
<evidence type="ECO:0000313" key="3">
    <source>
        <dbReference type="Proteomes" id="UP000050465"/>
    </source>
</evidence>
<dbReference type="Proteomes" id="UP000050465">
    <property type="component" value="Unassembled WGS sequence"/>
</dbReference>
<accession>A0A0N8KLY8</accession>
<dbReference type="STRING" id="1666911.HLUCCA11_21905"/>
<dbReference type="EMBL" id="LJZR01000063">
    <property type="protein sequence ID" value="KPQ32258.1"/>
    <property type="molecule type" value="Genomic_DNA"/>
</dbReference>
<feature type="transmembrane region" description="Helical" evidence="1">
    <location>
        <begin position="102"/>
        <end position="124"/>
    </location>
</feature>
<feature type="transmembrane region" description="Helical" evidence="1">
    <location>
        <begin position="12"/>
        <end position="32"/>
    </location>
</feature>
<feature type="transmembrane region" description="Helical" evidence="1">
    <location>
        <begin position="71"/>
        <end position="90"/>
    </location>
</feature>
<keyword evidence="1" id="KW-1133">Transmembrane helix</keyword>
<comment type="caution">
    <text evidence="2">The sequence shown here is derived from an EMBL/GenBank/DDBJ whole genome shotgun (WGS) entry which is preliminary data.</text>
</comment>
<evidence type="ECO:0008006" key="4">
    <source>
        <dbReference type="Google" id="ProtNLM"/>
    </source>
</evidence>
<name>A0A0N8KLY8_9CYAN</name>
<keyword evidence="1" id="KW-0472">Membrane</keyword>